<keyword evidence="4" id="KW-0472">Membrane</keyword>
<dbReference type="PRINTS" id="PR00109">
    <property type="entry name" value="TYRKINASE"/>
</dbReference>
<dbReference type="Gene3D" id="1.10.510.10">
    <property type="entry name" value="Transferase(Phosphotransferase) domain 1"/>
    <property type="match status" value="1"/>
</dbReference>
<dbReference type="Gene3D" id="3.80.10.10">
    <property type="entry name" value="Ribonuclease Inhibitor"/>
    <property type="match status" value="1"/>
</dbReference>
<dbReference type="InterPro" id="IPR001245">
    <property type="entry name" value="Ser-Thr/Tyr_kinase_cat_dom"/>
</dbReference>
<dbReference type="STRING" id="157072.A0A024TAY2"/>
<keyword evidence="2" id="KW-0677">Repeat</keyword>
<proteinExistence type="predicted"/>
<feature type="signal peptide" evidence="5">
    <location>
        <begin position="1"/>
        <end position="17"/>
    </location>
</feature>
<keyword evidence="1" id="KW-0433">Leucine-rich repeat</keyword>
<keyword evidence="4" id="KW-0812">Transmembrane</keyword>
<dbReference type="InterPro" id="IPR008271">
    <property type="entry name" value="Ser/Thr_kinase_AS"/>
</dbReference>
<dbReference type="PROSITE" id="PS50011">
    <property type="entry name" value="PROTEIN_KINASE_DOM"/>
    <property type="match status" value="1"/>
</dbReference>
<evidence type="ECO:0000256" key="3">
    <source>
        <dbReference type="SAM" id="MobiDB-lite"/>
    </source>
</evidence>
<dbReference type="PANTHER" id="PTHR44329">
    <property type="entry name" value="SERINE/THREONINE-PROTEIN KINASE TNNI3K-RELATED"/>
    <property type="match status" value="1"/>
</dbReference>
<dbReference type="RefSeq" id="XP_008880607.1">
    <property type="nucleotide sequence ID" value="XM_008882385.1"/>
</dbReference>
<reference evidence="7" key="1">
    <citation type="submission" date="2013-12" db="EMBL/GenBank/DDBJ databases">
        <title>The Genome Sequence of Aphanomyces invadans NJM9701.</title>
        <authorList>
            <consortium name="The Broad Institute Genomics Platform"/>
            <person name="Russ C."/>
            <person name="Tyler B."/>
            <person name="van West P."/>
            <person name="Dieguez-Uribeondo J."/>
            <person name="Young S.K."/>
            <person name="Zeng Q."/>
            <person name="Gargeya S."/>
            <person name="Fitzgerald M."/>
            <person name="Abouelleil A."/>
            <person name="Alvarado L."/>
            <person name="Chapman S.B."/>
            <person name="Gainer-Dewar J."/>
            <person name="Goldberg J."/>
            <person name="Griggs A."/>
            <person name="Gujja S."/>
            <person name="Hansen M."/>
            <person name="Howarth C."/>
            <person name="Imamovic A."/>
            <person name="Ireland A."/>
            <person name="Larimer J."/>
            <person name="McCowan C."/>
            <person name="Murphy C."/>
            <person name="Pearson M."/>
            <person name="Poon T.W."/>
            <person name="Priest M."/>
            <person name="Roberts A."/>
            <person name="Saif S."/>
            <person name="Shea T."/>
            <person name="Sykes S."/>
            <person name="Wortman J."/>
            <person name="Nusbaum C."/>
            <person name="Birren B."/>
        </authorList>
    </citation>
    <scope>NUCLEOTIDE SEQUENCE [LARGE SCALE GENOMIC DNA]</scope>
    <source>
        <strain evidence="7">NJM9701</strain>
    </source>
</reference>
<dbReference type="OrthoDB" id="339325at2759"/>
<dbReference type="InterPro" id="IPR000719">
    <property type="entry name" value="Prot_kinase_dom"/>
</dbReference>
<feature type="region of interest" description="Disordered" evidence="3">
    <location>
        <begin position="308"/>
        <end position="332"/>
    </location>
</feature>
<dbReference type="PANTHER" id="PTHR44329:SF214">
    <property type="entry name" value="PROTEIN KINASE DOMAIN-CONTAINING PROTEIN"/>
    <property type="match status" value="1"/>
</dbReference>
<dbReference type="eggNOG" id="KOG0192">
    <property type="taxonomic scope" value="Eukaryota"/>
</dbReference>
<dbReference type="AlphaFoldDB" id="A0A024TAY2"/>
<evidence type="ECO:0000256" key="2">
    <source>
        <dbReference type="ARBA" id="ARBA00022737"/>
    </source>
</evidence>
<dbReference type="GO" id="GO:0005524">
    <property type="term" value="F:ATP binding"/>
    <property type="evidence" value="ECO:0007669"/>
    <property type="project" value="InterPro"/>
</dbReference>
<keyword evidence="5" id="KW-0732">Signal</keyword>
<dbReference type="InterPro" id="IPR051681">
    <property type="entry name" value="Ser/Thr_Kinases-Pseudokinases"/>
</dbReference>
<evidence type="ECO:0000313" key="7">
    <source>
        <dbReference type="EMBL" id="ETV90771.1"/>
    </source>
</evidence>
<keyword evidence="4" id="KW-1133">Transmembrane helix</keyword>
<evidence type="ECO:0000259" key="6">
    <source>
        <dbReference type="PROSITE" id="PS50011"/>
    </source>
</evidence>
<feature type="chain" id="PRO_5001534162" evidence="5">
    <location>
        <begin position="18"/>
        <end position="649"/>
    </location>
</feature>
<gene>
    <name evidence="7" type="ORF">H310_14507</name>
</gene>
<dbReference type="InterPro" id="IPR001611">
    <property type="entry name" value="Leu-rich_rpt"/>
</dbReference>
<dbReference type="PROSITE" id="PS51450">
    <property type="entry name" value="LRR"/>
    <property type="match status" value="1"/>
</dbReference>
<protein>
    <submittedName>
        <fullName evidence="7">TKL protein kinase</fullName>
    </submittedName>
</protein>
<feature type="compositionally biased region" description="Low complexity" evidence="3">
    <location>
        <begin position="313"/>
        <end position="332"/>
    </location>
</feature>
<dbReference type="SUPFAM" id="SSF52058">
    <property type="entry name" value="L domain-like"/>
    <property type="match status" value="1"/>
</dbReference>
<dbReference type="VEuPathDB" id="FungiDB:H310_14507"/>
<accession>A0A024TAY2</accession>
<keyword evidence="7" id="KW-0418">Kinase</keyword>
<dbReference type="GeneID" id="20091557"/>
<dbReference type="Pfam" id="PF07714">
    <property type="entry name" value="PK_Tyr_Ser-Thr"/>
    <property type="match status" value="1"/>
</dbReference>
<evidence type="ECO:0000256" key="1">
    <source>
        <dbReference type="ARBA" id="ARBA00022614"/>
    </source>
</evidence>
<evidence type="ECO:0000256" key="4">
    <source>
        <dbReference type="SAM" id="Phobius"/>
    </source>
</evidence>
<organism evidence="7">
    <name type="scientific">Aphanomyces invadans</name>
    <dbReference type="NCBI Taxonomy" id="157072"/>
    <lineage>
        <taxon>Eukaryota</taxon>
        <taxon>Sar</taxon>
        <taxon>Stramenopiles</taxon>
        <taxon>Oomycota</taxon>
        <taxon>Saprolegniomycetes</taxon>
        <taxon>Saprolegniales</taxon>
        <taxon>Verrucalvaceae</taxon>
        <taxon>Aphanomyces</taxon>
    </lineage>
</organism>
<dbReference type="GO" id="GO:0004674">
    <property type="term" value="F:protein serine/threonine kinase activity"/>
    <property type="evidence" value="ECO:0007669"/>
    <property type="project" value="TreeGrafter"/>
</dbReference>
<name>A0A024TAY2_9STRA</name>
<dbReference type="SUPFAM" id="SSF56112">
    <property type="entry name" value="Protein kinase-like (PK-like)"/>
    <property type="match status" value="1"/>
</dbReference>
<dbReference type="EMBL" id="KI914023">
    <property type="protein sequence ID" value="ETV90771.1"/>
    <property type="molecule type" value="Genomic_DNA"/>
</dbReference>
<dbReference type="SMART" id="SM00220">
    <property type="entry name" value="S_TKc"/>
    <property type="match status" value="1"/>
</dbReference>
<dbReference type="PROSITE" id="PS00108">
    <property type="entry name" value="PROTEIN_KINASE_ST"/>
    <property type="match status" value="1"/>
</dbReference>
<dbReference type="PROSITE" id="PS51257">
    <property type="entry name" value="PROKAR_LIPOPROTEIN"/>
    <property type="match status" value="1"/>
</dbReference>
<keyword evidence="7" id="KW-0808">Transferase</keyword>
<evidence type="ECO:0000256" key="5">
    <source>
        <dbReference type="SAM" id="SignalP"/>
    </source>
</evidence>
<dbReference type="InterPro" id="IPR032675">
    <property type="entry name" value="LRR_dom_sf"/>
</dbReference>
<feature type="domain" description="Protein kinase" evidence="6">
    <location>
        <begin position="409"/>
        <end position="649"/>
    </location>
</feature>
<sequence length="649" mass="71513">MKQALVCMAAAVALSMACEYDDLDEDALILISDSHYCHEVCVVDRACKKQNNSTFNRIGYFMDYPQHSSGYTKLSFDGDNEVIDLSNFALPDYISELSFINFPTVKLLGDFEWPAQLSKLTFQEVDEIDISSNVKWPREIAELSILSCAISTLPAFPRSLKKLWLNSTAVPDSQSFEPLPPSLTFLSLAQNEIDELANLDWRQLSTLILSDSPALHVISNVLLSSKLENLTLNNLNLVSWTMDKPTYDAVSKLQAATPNKSNGYEAKSLQINSNSCNLANRTTLWGKTTAAVCVLPDTSFTKLPPSATSPFVSTLPPTTTGTPTQPSTTTPVLTETSSNVVITVGITLGAALMLGGSVACLVLRRRRKSHETNSSVTTHPGYNPIATPRRLQLVNASKFPCYDLNTITFGFMHVLSTGGCSNVYKGTLHDRDVAVKALVVSSAKTVDQIQSFSDEIDLMSTFKSPFVVAFLGPGKTKQGDLMYFMELMTGGDLRTYLDNNSVATVPWKIKCGHILDIACGLEYLHSKSVIHRDLKARNVLLDPLKRTKLTGLGNPNETFEMAMTKDVDAFRWMAPEVLQGYGFTTAADIYSFGMLLSEIDTHDIPYNDMVYRPSRHQSIKDTAIFAALVSGRLKPTFTETMPLLVSEPY</sequence>
<dbReference type="InterPro" id="IPR011009">
    <property type="entry name" value="Kinase-like_dom_sf"/>
</dbReference>
<feature type="transmembrane region" description="Helical" evidence="4">
    <location>
        <begin position="340"/>
        <end position="363"/>
    </location>
</feature>